<dbReference type="EMBL" id="CP146022">
    <property type="protein sequence ID" value="WWQ67290.1"/>
    <property type="molecule type" value="Genomic_DNA"/>
</dbReference>
<organism evidence="1 2">
    <name type="scientific">Streptomyces citrinus</name>
    <dbReference type="NCBI Taxonomy" id="3118173"/>
    <lineage>
        <taxon>Bacteria</taxon>
        <taxon>Bacillati</taxon>
        <taxon>Actinomycetota</taxon>
        <taxon>Actinomycetes</taxon>
        <taxon>Kitasatosporales</taxon>
        <taxon>Streptomycetaceae</taxon>
        <taxon>Streptomyces</taxon>
    </lineage>
</organism>
<accession>A0ACD5AJT2</accession>
<evidence type="ECO:0000313" key="1">
    <source>
        <dbReference type="EMBL" id="WWQ67290.1"/>
    </source>
</evidence>
<name>A0ACD5AJT2_9ACTN</name>
<protein>
    <submittedName>
        <fullName evidence="1">Uncharacterized protein</fullName>
    </submittedName>
</protein>
<sequence length="86" mass="9001">MTRHPEPEIRPETPGKTAPAVPRDLPDQQAGAHDGDPLDVTPPEAAREEAPDDTVPEPDESGTGRKGSPRSGGVHPDQPVPDEPSG</sequence>
<reference evidence="1" key="1">
    <citation type="journal article" date="2025" name="Int. J. Syst. Evol. Microbiol.">
        <title>Streptomyces citrinus sp. nov., with yellow diffusible pigment.</title>
        <authorList>
            <person name="He Y."/>
            <person name="Yang E."/>
            <person name="Xu J."/>
            <person name="Sun Y."/>
            <person name="Sun L."/>
        </authorList>
    </citation>
    <scope>NUCLEOTIDE SEQUENCE</scope>
    <source>
        <strain evidence="1">Q6</strain>
    </source>
</reference>
<proteinExistence type="predicted"/>
<dbReference type="Proteomes" id="UP001432251">
    <property type="component" value="Chromosome"/>
</dbReference>
<gene>
    <name evidence="1" type="ORF">V2W30_30810</name>
</gene>
<evidence type="ECO:0000313" key="2">
    <source>
        <dbReference type="Proteomes" id="UP001432251"/>
    </source>
</evidence>
<keyword evidence="2" id="KW-1185">Reference proteome</keyword>